<dbReference type="Proteomes" id="UP000275836">
    <property type="component" value="Unassembled WGS sequence"/>
</dbReference>
<feature type="binding site" evidence="10">
    <location>
        <begin position="27"/>
        <end position="34"/>
    </location>
    <ligand>
        <name>ATP</name>
        <dbReference type="ChEBI" id="CHEBI:30616"/>
    </ligand>
</feature>
<comment type="caution">
    <text evidence="15">The sequence shown here is derived from an EMBL/GenBank/DDBJ whole genome shotgun (WGS) entry which is preliminary data.</text>
</comment>
<dbReference type="PANTHER" id="PTHR11070:SF2">
    <property type="entry name" value="ATP-DEPENDENT DNA HELICASE SRS2"/>
    <property type="match status" value="1"/>
</dbReference>
<evidence type="ECO:0000256" key="11">
    <source>
        <dbReference type="RuleBase" id="RU364053"/>
    </source>
</evidence>
<evidence type="ECO:0000259" key="13">
    <source>
        <dbReference type="PROSITE" id="PS51198"/>
    </source>
</evidence>
<feature type="domain" description="UvrD-like helicase ATP-binding" evidence="13">
    <location>
        <begin position="6"/>
        <end position="286"/>
    </location>
</feature>
<dbReference type="PROSITE" id="PS51198">
    <property type="entry name" value="UVRD_HELICASE_ATP_BIND"/>
    <property type="match status" value="1"/>
</dbReference>
<dbReference type="NCBIfam" id="TIGR01073">
    <property type="entry name" value="pcrA"/>
    <property type="match status" value="1"/>
</dbReference>
<evidence type="ECO:0000256" key="2">
    <source>
        <dbReference type="ARBA" id="ARBA00022741"/>
    </source>
</evidence>
<dbReference type="InterPro" id="IPR000212">
    <property type="entry name" value="DNA_helicase_UvrD/REP"/>
</dbReference>
<evidence type="ECO:0000256" key="3">
    <source>
        <dbReference type="ARBA" id="ARBA00022801"/>
    </source>
</evidence>
<evidence type="ECO:0000313" key="16">
    <source>
        <dbReference type="Proteomes" id="UP000275836"/>
    </source>
</evidence>
<dbReference type="OrthoDB" id="9810135at2"/>
<dbReference type="InterPro" id="IPR014016">
    <property type="entry name" value="UvrD-like_ATP-bd"/>
</dbReference>
<evidence type="ECO:0000256" key="10">
    <source>
        <dbReference type="PROSITE-ProRule" id="PRU00560"/>
    </source>
</evidence>
<feature type="region of interest" description="Disordered" evidence="12">
    <location>
        <begin position="649"/>
        <end position="714"/>
    </location>
</feature>
<evidence type="ECO:0000256" key="8">
    <source>
        <dbReference type="ARBA" id="ARBA00034617"/>
    </source>
</evidence>
<dbReference type="PROSITE" id="PS51217">
    <property type="entry name" value="UVRD_HELICASE_CTER"/>
    <property type="match status" value="1"/>
</dbReference>
<dbReference type="GO" id="GO:0005524">
    <property type="term" value="F:ATP binding"/>
    <property type="evidence" value="ECO:0007669"/>
    <property type="project" value="UniProtKB-UniRule"/>
</dbReference>
<organism evidence="15 16">
    <name type="scientific">Weissella viridescens</name>
    <name type="common">Lactobacillus viridescens</name>
    <dbReference type="NCBI Taxonomy" id="1629"/>
    <lineage>
        <taxon>Bacteria</taxon>
        <taxon>Bacillati</taxon>
        <taxon>Bacillota</taxon>
        <taxon>Bacilli</taxon>
        <taxon>Lactobacillales</taxon>
        <taxon>Lactobacillaceae</taxon>
        <taxon>Weissella</taxon>
    </lineage>
</organism>
<dbReference type="GO" id="GO:0043138">
    <property type="term" value="F:3'-5' DNA helicase activity"/>
    <property type="evidence" value="ECO:0007669"/>
    <property type="project" value="UniProtKB-EC"/>
</dbReference>
<dbReference type="GO" id="GO:0000725">
    <property type="term" value="P:recombinational repair"/>
    <property type="evidence" value="ECO:0007669"/>
    <property type="project" value="TreeGrafter"/>
</dbReference>
<name>A0A3P2RC81_WEIVI</name>
<dbReference type="Pfam" id="PF13361">
    <property type="entry name" value="UvrD_C"/>
    <property type="match status" value="1"/>
</dbReference>
<dbReference type="EMBL" id="RHGY01000002">
    <property type="protein sequence ID" value="RRG18359.1"/>
    <property type="molecule type" value="Genomic_DNA"/>
</dbReference>
<evidence type="ECO:0000256" key="5">
    <source>
        <dbReference type="ARBA" id="ARBA00022840"/>
    </source>
</evidence>
<evidence type="ECO:0000256" key="4">
    <source>
        <dbReference type="ARBA" id="ARBA00022806"/>
    </source>
</evidence>
<dbReference type="Gene3D" id="1.10.10.160">
    <property type="match status" value="1"/>
</dbReference>
<gene>
    <name evidence="15" type="primary">pcrA</name>
    <name evidence="15" type="ORF">D3P96_03485</name>
</gene>
<keyword evidence="7" id="KW-0413">Isomerase</keyword>
<evidence type="ECO:0000256" key="1">
    <source>
        <dbReference type="ARBA" id="ARBA00009922"/>
    </source>
</evidence>
<comment type="similarity">
    <text evidence="1 11">Belongs to the helicase family. UvrD subfamily.</text>
</comment>
<dbReference type="CDD" id="cd18807">
    <property type="entry name" value="SF1_C_UvrD"/>
    <property type="match status" value="1"/>
</dbReference>
<dbReference type="SUPFAM" id="SSF52540">
    <property type="entry name" value="P-loop containing nucleoside triphosphate hydrolases"/>
    <property type="match status" value="1"/>
</dbReference>
<dbReference type="InterPro" id="IPR013986">
    <property type="entry name" value="DExx_box_DNA_helicase_dom_sf"/>
</dbReference>
<keyword evidence="4 10" id="KW-0347">Helicase</keyword>
<dbReference type="AlphaFoldDB" id="A0A3P2RC81"/>
<reference evidence="15 16" key="1">
    <citation type="submission" date="2018-10" db="EMBL/GenBank/DDBJ databases">
        <title>Draft genome sequence of Weissella viridescens UCO-SMC3.</title>
        <authorList>
            <person name="Garcia-Cancino A."/>
            <person name="Espinoza-Monje M."/>
            <person name="Albarracin L."/>
            <person name="Garcia-Castillo V."/>
            <person name="Campos-Martin J."/>
            <person name="Nakano Y."/>
            <person name="Guitierrez-Zamorano C."/>
            <person name="Ikeda-Ohtsubo W."/>
            <person name="Morita H."/>
            <person name="Kitazawa H."/>
            <person name="Villena J."/>
        </authorList>
    </citation>
    <scope>NUCLEOTIDE SEQUENCE [LARGE SCALE GENOMIC DNA]</scope>
    <source>
        <strain evidence="15 16">UCO-SMC3</strain>
    </source>
</reference>
<dbReference type="FunFam" id="1.10.486.10:FF:000003">
    <property type="entry name" value="ATP-dependent DNA helicase"/>
    <property type="match status" value="1"/>
</dbReference>
<dbReference type="CDD" id="cd17932">
    <property type="entry name" value="DEXQc_UvrD"/>
    <property type="match status" value="1"/>
</dbReference>
<accession>A0A3P2RC81</accession>
<evidence type="ECO:0000256" key="12">
    <source>
        <dbReference type="SAM" id="MobiDB-lite"/>
    </source>
</evidence>
<sequence length="761" mass="86332">MNPLLEGMNEKQAEAVLTTEGPLLIMAGAGSGKTRVLTHRVAHLIEDENVLPWRILAITFTNKAAREMRERIGQLVSQEDAQAVWVSTFHALAVRILRRDIDRLGYKKDFTIIDASAQRSLIKRTLKDLNVDIEKYDPRSVLSAISNAKNAMETPADYAERANGPFEEIVAKAYKAYQHQLALAQSVDFDDLIMLTIELLEKEPEVLNFYQNKFQYVHVDEYQDTNDAQYRLIRLLSGLHRNLAVVGDSDQSIYGWRGANMQIMLNFTKDYPDAKTVMLEQNYRSTQTILDAANAVITNNQERIAKNLWTDNGAGEKITYYRAQSDRDEAYFVLSQIQKLKKEGQYDYKDQAILYRTNAQSRGMEEALVKANIPYTIVGGSKFYDRKEIRDVLAYFTLLTNPAENESFLRVVNEPKRGIGQTSIDRLRAFANQQDWTLLDAAKNASLIPGMTGRAANQLTKFATMIENLQKQTEFDLSITDLTKQILEQSGYEQFLQDHPTPENQGRLENLAEFLSVTAEFDEHYEPTDESVSKYADFLSELALVSDLDNLDEATTNQVTLMTLHAAKGLEFPVVYMVGMEESLFPLAGALSDDAQMEEERRLAYVGITRAREKLYITNAYSRLLYGRTSNNQPSRFISEINPALLESPENQRLSSTQNQESNYPFSQRSQPATGTTFTGRRAPENKNTSMQRATSQPFNKPEQSSVEWHDGDQVQHKKWGIGRVVKTSGSGENQELDIVFPNQGIKRLLAAFAPIEKFEE</sequence>
<keyword evidence="3 10" id="KW-0378">Hydrolase</keyword>
<feature type="compositionally biased region" description="Polar residues" evidence="12">
    <location>
        <begin position="649"/>
        <end position="679"/>
    </location>
</feature>
<keyword evidence="5 10" id="KW-0067">ATP-binding</keyword>
<evidence type="ECO:0000256" key="6">
    <source>
        <dbReference type="ARBA" id="ARBA00023125"/>
    </source>
</evidence>
<comment type="catalytic activity">
    <reaction evidence="9 11">
        <text>ATP + H2O = ADP + phosphate + H(+)</text>
        <dbReference type="Rhea" id="RHEA:13065"/>
        <dbReference type="ChEBI" id="CHEBI:15377"/>
        <dbReference type="ChEBI" id="CHEBI:15378"/>
        <dbReference type="ChEBI" id="CHEBI:30616"/>
        <dbReference type="ChEBI" id="CHEBI:43474"/>
        <dbReference type="ChEBI" id="CHEBI:456216"/>
        <dbReference type="EC" id="5.6.2.4"/>
    </reaction>
</comment>
<dbReference type="GO" id="GO:0005829">
    <property type="term" value="C:cytosol"/>
    <property type="evidence" value="ECO:0007669"/>
    <property type="project" value="TreeGrafter"/>
</dbReference>
<comment type="catalytic activity">
    <reaction evidence="8">
        <text>Couples ATP hydrolysis with the unwinding of duplex DNA by translocating in the 3'-5' direction.</text>
        <dbReference type="EC" id="5.6.2.4"/>
    </reaction>
</comment>
<evidence type="ECO:0000256" key="9">
    <source>
        <dbReference type="ARBA" id="ARBA00048988"/>
    </source>
</evidence>
<evidence type="ECO:0000313" key="15">
    <source>
        <dbReference type="EMBL" id="RRG18359.1"/>
    </source>
</evidence>
<dbReference type="GO" id="GO:0003677">
    <property type="term" value="F:DNA binding"/>
    <property type="evidence" value="ECO:0007669"/>
    <property type="project" value="UniProtKB-KW"/>
</dbReference>
<feature type="compositionally biased region" description="Polar residues" evidence="12">
    <location>
        <begin position="686"/>
        <end position="707"/>
    </location>
</feature>
<dbReference type="InterPro" id="IPR014017">
    <property type="entry name" value="DNA_helicase_UvrD-like_C"/>
</dbReference>
<evidence type="ECO:0000256" key="7">
    <source>
        <dbReference type="ARBA" id="ARBA00023235"/>
    </source>
</evidence>
<dbReference type="Pfam" id="PF00580">
    <property type="entry name" value="UvrD-helicase"/>
    <property type="match status" value="1"/>
</dbReference>
<dbReference type="FunFam" id="1.10.10.160:FF:000001">
    <property type="entry name" value="ATP-dependent DNA helicase"/>
    <property type="match status" value="1"/>
</dbReference>
<evidence type="ECO:0000259" key="14">
    <source>
        <dbReference type="PROSITE" id="PS51217"/>
    </source>
</evidence>
<feature type="domain" description="UvrD-like helicase C-terminal" evidence="14">
    <location>
        <begin position="287"/>
        <end position="569"/>
    </location>
</feature>
<dbReference type="RefSeq" id="WP_124943002.1">
    <property type="nucleotide sequence ID" value="NZ_RHGY01000002.1"/>
</dbReference>
<dbReference type="GO" id="GO:0016887">
    <property type="term" value="F:ATP hydrolysis activity"/>
    <property type="evidence" value="ECO:0007669"/>
    <property type="project" value="RHEA"/>
</dbReference>
<dbReference type="EC" id="5.6.2.4" evidence="11"/>
<dbReference type="InterPro" id="IPR027417">
    <property type="entry name" value="P-loop_NTPase"/>
</dbReference>
<dbReference type="InterPro" id="IPR005751">
    <property type="entry name" value="ATP-dep_DNA_helicase_PcrA"/>
</dbReference>
<dbReference type="Pfam" id="PF21196">
    <property type="entry name" value="PcrA_UvrD_tudor"/>
    <property type="match status" value="1"/>
</dbReference>
<dbReference type="Gene3D" id="1.10.486.10">
    <property type="entry name" value="PCRA, domain 4"/>
    <property type="match status" value="1"/>
</dbReference>
<dbReference type="GO" id="GO:0006260">
    <property type="term" value="P:DNA replication"/>
    <property type="evidence" value="ECO:0007669"/>
    <property type="project" value="InterPro"/>
</dbReference>
<dbReference type="GO" id="GO:0033202">
    <property type="term" value="C:DNA helicase complex"/>
    <property type="evidence" value="ECO:0007669"/>
    <property type="project" value="TreeGrafter"/>
</dbReference>
<proteinExistence type="inferred from homology"/>
<dbReference type="PANTHER" id="PTHR11070">
    <property type="entry name" value="UVRD / RECB / PCRA DNA HELICASE FAMILY MEMBER"/>
    <property type="match status" value="1"/>
</dbReference>
<protein>
    <recommendedName>
        <fullName evidence="11">ATP-dependent DNA helicase</fullName>
        <ecNumber evidence="11">5.6.2.4</ecNumber>
    </recommendedName>
</protein>
<keyword evidence="6 11" id="KW-0238">DNA-binding</keyword>
<dbReference type="GO" id="GO:0009314">
    <property type="term" value="P:response to radiation"/>
    <property type="evidence" value="ECO:0007669"/>
    <property type="project" value="UniProtKB-ARBA"/>
</dbReference>
<keyword evidence="2 10" id="KW-0547">Nucleotide-binding</keyword>
<dbReference type="Gene3D" id="3.40.50.300">
    <property type="entry name" value="P-loop containing nucleotide triphosphate hydrolases"/>
    <property type="match status" value="2"/>
</dbReference>